<reference evidence="1 2" key="1">
    <citation type="submission" date="2021-03" db="EMBL/GenBank/DDBJ databases">
        <title>Muricauda lutimaris sp. nov. and Muricauda ruestringensis sp. nov, two marine members of the Flavobacteriaceae isolated from deep sea sediments of Western Pacific.</title>
        <authorList>
            <person name="Zhao S."/>
            <person name="Liu R."/>
        </authorList>
    </citation>
    <scope>NUCLEOTIDE SEQUENCE [LARGE SCALE GENOMIC DNA]</scope>
    <source>
        <strain evidence="1 2">BC31-3-A3</strain>
    </source>
</reference>
<name>A0ABS3FE42_9FLAO</name>
<protein>
    <recommendedName>
        <fullName evidence="3">Abortive infection protein-like C-terminal domain-containing protein</fullName>
    </recommendedName>
</protein>
<evidence type="ECO:0000313" key="1">
    <source>
        <dbReference type="EMBL" id="MBO0340990.1"/>
    </source>
</evidence>
<gene>
    <name evidence="1" type="ORF">J0654_05005</name>
</gene>
<sequence length="254" mass="29219">MSRGKVHTILESKYGTEVADKLLDSYKEIEENYVLQKWKPSELDAGHFVESARRILEIELFGNATSYNDKLANFSDQVLKGYENCSGIHESYRILIPRTLKAIFNIRNKRGVGHVGAISPNKMDATYIFYSVKWVLAEIVRLASGLSISDTQELIDKIIERNLDLIWKEDGFERILDTKLPAKDQVLILLFDSSPREIEDMRSIIEYKNRPNFSQLVLKPLHKERLIEMRGDGTCDISPKGILEAEKIILKLKY</sequence>
<evidence type="ECO:0000313" key="2">
    <source>
        <dbReference type="Proteomes" id="UP000664807"/>
    </source>
</evidence>
<dbReference type="Proteomes" id="UP000664807">
    <property type="component" value="Unassembled WGS sequence"/>
</dbReference>
<proteinExistence type="predicted"/>
<dbReference type="EMBL" id="JAFLNM010000001">
    <property type="protein sequence ID" value="MBO0340990.1"/>
    <property type="molecule type" value="Genomic_DNA"/>
</dbReference>
<organism evidence="1 2">
    <name type="scientific">Flagellimonas profundi</name>
    <dbReference type="NCBI Taxonomy" id="2915620"/>
    <lineage>
        <taxon>Bacteria</taxon>
        <taxon>Pseudomonadati</taxon>
        <taxon>Bacteroidota</taxon>
        <taxon>Flavobacteriia</taxon>
        <taxon>Flavobacteriales</taxon>
        <taxon>Flavobacteriaceae</taxon>
        <taxon>Flagellimonas</taxon>
    </lineage>
</organism>
<accession>A0ABS3FE42</accession>
<evidence type="ECO:0008006" key="3">
    <source>
        <dbReference type="Google" id="ProtNLM"/>
    </source>
</evidence>
<dbReference type="RefSeq" id="WP_207026557.1">
    <property type="nucleotide sequence ID" value="NZ_JAFLNM010000001.1"/>
</dbReference>
<comment type="caution">
    <text evidence="1">The sequence shown here is derived from an EMBL/GenBank/DDBJ whole genome shotgun (WGS) entry which is preliminary data.</text>
</comment>
<keyword evidence="2" id="KW-1185">Reference proteome</keyword>